<dbReference type="Gene3D" id="3.80.10.10">
    <property type="entry name" value="Ribonuclease Inhibitor"/>
    <property type="match status" value="1"/>
</dbReference>
<feature type="region of interest" description="Disordered" evidence="1">
    <location>
        <begin position="311"/>
        <end position="365"/>
    </location>
</feature>
<keyword evidence="3" id="KW-1185">Reference proteome</keyword>
<evidence type="ECO:0000313" key="2">
    <source>
        <dbReference type="EMBL" id="CAG8617187.1"/>
    </source>
</evidence>
<dbReference type="EMBL" id="CAJVPV010007302">
    <property type="protein sequence ID" value="CAG8617187.1"/>
    <property type="molecule type" value="Genomic_DNA"/>
</dbReference>
<accession>A0A9N9GLG3</accession>
<gene>
    <name evidence="2" type="ORF">AMORRO_LOCUS8494</name>
</gene>
<proteinExistence type="predicted"/>
<feature type="non-terminal residue" evidence="2">
    <location>
        <position position="365"/>
    </location>
</feature>
<comment type="caution">
    <text evidence="2">The sequence shown here is derived from an EMBL/GenBank/DDBJ whole genome shotgun (WGS) entry which is preliminary data.</text>
</comment>
<sequence length="365" mass="42211">LKIIQCENFDFYGSELIEDPKAFKKIRKVKLDCCVGIPTEFMKVLLQRAGENLRDLKVNGLPCFAEILQCCILYCHGLRSIETTIDKQHLDLFIGLLMVCKDLRDISVDDIKYDPLNAPTPANYIIDDDDEYFINRYSQRNPRSQIIDHTATEEGNEFLEKMAKVLPPYLKTFRFYLDWWFTPKALETFLEGANCENLETLDFSRCETFSEKHLNVVLKYCGGSLTKLLLCISKNISKEGLSKARKMIREIEFADDEEKFCDEYLREIQDREELGDPYLDFDLDPLNRVLEDELGFGSQYDLDLDLGELDVEDSFSDEESEDSDEVSSYDHSDDEESDGDYSDDGYSDDDCSDDDCSDDDYSIDE</sequence>
<evidence type="ECO:0000313" key="3">
    <source>
        <dbReference type="Proteomes" id="UP000789342"/>
    </source>
</evidence>
<name>A0A9N9GLG3_9GLOM</name>
<dbReference type="Proteomes" id="UP000789342">
    <property type="component" value="Unassembled WGS sequence"/>
</dbReference>
<dbReference type="OrthoDB" id="2378493at2759"/>
<organism evidence="2 3">
    <name type="scientific">Acaulospora morrowiae</name>
    <dbReference type="NCBI Taxonomy" id="94023"/>
    <lineage>
        <taxon>Eukaryota</taxon>
        <taxon>Fungi</taxon>
        <taxon>Fungi incertae sedis</taxon>
        <taxon>Mucoromycota</taxon>
        <taxon>Glomeromycotina</taxon>
        <taxon>Glomeromycetes</taxon>
        <taxon>Diversisporales</taxon>
        <taxon>Acaulosporaceae</taxon>
        <taxon>Acaulospora</taxon>
    </lineage>
</organism>
<dbReference type="InterPro" id="IPR032675">
    <property type="entry name" value="LRR_dom_sf"/>
</dbReference>
<dbReference type="AlphaFoldDB" id="A0A9N9GLG3"/>
<dbReference type="SUPFAM" id="SSF52047">
    <property type="entry name" value="RNI-like"/>
    <property type="match status" value="1"/>
</dbReference>
<evidence type="ECO:0000256" key="1">
    <source>
        <dbReference type="SAM" id="MobiDB-lite"/>
    </source>
</evidence>
<reference evidence="2" key="1">
    <citation type="submission" date="2021-06" db="EMBL/GenBank/DDBJ databases">
        <authorList>
            <person name="Kallberg Y."/>
            <person name="Tangrot J."/>
            <person name="Rosling A."/>
        </authorList>
    </citation>
    <scope>NUCLEOTIDE SEQUENCE</scope>
    <source>
        <strain evidence="2">CL551</strain>
    </source>
</reference>
<protein>
    <submittedName>
        <fullName evidence="2">4437_t:CDS:1</fullName>
    </submittedName>
</protein>